<evidence type="ECO:0008006" key="4">
    <source>
        <dbReference type="Google" id="ProtNLM"/>
    </source>
</evidence>
<dbReference type="Proteomes" id="UP000186019">
    <property type="component" value="Unassembled WGS sequence"/>
</dbReference>
<gene>
    <name evidence="2" type="ORF">SAMN05421666_2863</name>
</gene>
<evidence type="ECO:0000256" key="1">
    <source>
        <dbReference type="SAM" id="Phobius"/>
    </source>
</evidence>
<keyword evidence="3" id="KW-1185">Reference proteome</keyword>
<keyword evidence="1" id="KW-0472">Membrane</keyword>
<dbReference type="STRING" id="573024.SAMN05216208_2452"/>
<evidence type="ECO:0000313" key="2">
    <source>
        <dbReference type="EMBL" id="SIS23303.1"/>
    </source>
</evidence>
<keyword evidence="1" id="KW-0812">Transmembrane</keyword>
<name>A0A1N7HEW1_9RHOB</name>
<reference evidence="2 3" key="1">
    <citation type="submission" date="2017-01" db="EMBL/GenBank/DDBJ databases">
        <authorList>
            <person name="Mah S.A."/>
            <person name="Swanson W.J."/>
            <person name="Moy G.W."/>
            <person name="Vacquier V.D."/>
        </authorList>
    </citation>
    <scope>NUCLEOTIDE SEQUENCE [LARGE SCALE GENOMIC DNA]</scope>
    <source>
        <strain evidence="2 3">DSM 29590</strain>
    </source>
</reference>
<protein>
    <recommendedName>
        <fullName evidence="4">DUF5337 domain-containing protein</fullName>
    </recommendedName>
</protein>
<accession>A0A1N7HEW1</accession>
<keyword evidence="1" id="KW-1133">Transmembrane helix</keyword>
<dbReference type="AlphaFoldDB" id="A0A1N7HEW1"/>
<feature type="transmembrane region" description="Helical" evidence="1">
    <location>
        <begin position="44"/>
        <end position="65"/>
    </location>
</feature>
<dbReference type="EMBL" id="FTNV01000003">
    <property type="protein sequence ID" value="SIS23303.1"/>
    <property type="molecule type" value="Genomic_DNA"/>
</dbReference>
<feature type="transmembrane region" description="Helical" evidence="1">
    <location>
        <begin position="12"/>
        <end position="32"/>
    </location>
</feature>
<sequence>MSDSGRDQARAGRRAAIVIAVTAVLWVAATMIGTKFGLTQRELALFDLMALGGFLWAVWMIYNIWRARQDNQG</sequence>
<proteinExistence type="predicted"/>
<dbReference type="OrthoDB" id="7658896at2"/>
<evidence type="ECO:0000313" key="3">
    <source>
        <dbReference type="Proteomes" id="UP000186019"/>
    </source>
</evidence>
<dbReference type="Pfam" id="PF17272">
    <property type="entry name" value="DUF5337"/>
    <property type="match status" value="1"/>
</dbReference>
<dbReference type="InterPro" id="IPR020308">
    <property type="entry name" value="Uncharacterised_Ynq1"/>
</dbReference>
<dbReference type="RefSeq" id="WP_076534970.1">
    <property type="nucleotide sequence ID" value="NZ_FOAC01000002.1"/>
</dbReference>
<organism evidence="2 3">
    <name type="scientific">Roseovarius nanhaiticus</name>
    <dbReference type="NCBI Taxonomy" id="573024"/>
    <lineage>
        <taxon>Bacteria</taxon>
        <taxon>Pseudomonadati</taxon>
        <taxon>Pseudomonadota</taxon>
        <taxon>Alphaproteobacteria</taxon>
        <taxon>Rhodobacterales</taxon>
        <taxon>Roseobacteraceae</taxon>
        <taxon>Roseovarius</taxon>
    </lineage>
</organism>